<sequence>MDVLISPDRIAPLAAGEVARALAQSWREHGHTVLERPMSDGSAGMVEVIRAVRGGDLLPVPVVPAGAGSGDRPVPVELLHVPGRSGGTAYVDGSLVLGAGTDDHERLLATGTTAPVADLLLAALGTGASRVILGLDQAAVHDGGRGLLDRLTERWGLAGDGSSTPWSALRARLAGVHLVVAVATDLPLLGLTGAGAALARWPGITAAAAQDAERVVGEYTAGLLQTAEAADAVAEAGHRTDPGLGGLVPTVRAPHTVVRPSRDYGTGAGGGAASALAMLGARLLPGADVVAAEIELAAAVESADLVVTGTTTLDGSAMHESVVATVGRAAMAVGLPVVAVGAEVQTSRRDGARVGVSATYPVVDAPTTRSRTSQTVESDPWTALVRRGERIRRTWTQ</sequence>
<protein>
    <submittedName>
        <fullName evidence="4">Glycerate kinase</fullName>
    </submittedName>
</protein>
<name>A0A1H5FEU4_9MICO</name>
<dbReference type="Proteomes" id="UP000199220">
    <property type="component" value="Unassembled WGS sequence"/>
</dbReference>
<dbReference type="PANTHER" id="PTHR21599">
    <property type="entry name" value="GLYCERATE KINASE"/>
    <property type="match status" value="1"/>
</dbReference>
<proteinExistence type="inferred from homology"/>
<dbReference type="PANTHER" id="PTHR21599:SF0">
    <property type="entry name" value="GLYCERATE KINASE"/>
    <property type="match status" value="1"/>
</dbReference>
<keyword evidence="3 4" id="KW-0418">Kinase</keyword>
<dbReference type="EMBL" id="FNTX01000001">
    <property type="protein sequence ID" value="SEE01965.1"/>
    <property type="molecule type" value="Genomic_DNA"/>
</dbReference>
<dbReference type="Pfam" id="PF02595">
    <property type="entry name" value="Gly_kinase"/>
    <property type="match status" value="1"/>
</dbReference>
<keyword evidence="5" id="KW-1185">Reference proteome</keyword>
<dbReference type="InterPro" id="IPR004381">
    <property type="entry name" value="Glycerate_kinase"/>
</dbReference>
<keyword evidence="2" id="KW-0808">Transferase</keyword>
<dbReference type="GO" id="GO:0031388">
    <property type="term" value="P:organic acid phosphorylation"/>
    <property type="evidence" value="ECO:0007669"/>
    <property type="project" value="InterPro"/>
</dbReference>
<evidence type="ECO:0000256" key="2">
    <source>
        <dbReference type="ARBA" id="ARBA00022679"/>
    </source>
</evidence>
<dbReference type="InterPro" id="IPR018193">
    <property type="entry name" value="Glyc_kinase_flavodox-like_fold"/>
</dbReference>
<dbReference type="STRING" id="648782.SAMN04488554_1321"/>
<accession>A0A1H5FEU4</accession>
<evidence type="ECO:0000256" key="1">
    <source>
        <dbReference type="ARBA" id="ARBA00006284"/>
    </source>
</evidence>
<organism evidence="4 5">
    <name type="scientific">Ruania alba</name>
    <dbReference type="NCBI Taxonomy" id="648782"/>
    <lineage>
        <taxon>Bacteria</taxon>
        <taxon>Bacillati</taxon>
        <taxon>Actinomycetota</taxon>
        <taxon>Actinomycetes</taxon>
        <taxon>Micrococcales</taxon>
        <taxon>Ruaniaceae</taxon>
        <taxon>Ruania</taxon>
    </lineage>
</organism>
<reference evidence="5" key="1">
    <citation type="submission" date="2016-10" db="EMBL/GenBank/DDBJ databases">
        <authorList>
            <person name="Varghese N."/>
            <person name="Submissions S."/>
        </authorList>
    </citation>
    <scope>NUCLEOTIDE SEQUENCE [LARGE SCALE GENOMIC DNA]</scope>
    <source>
        <strain evidence="5">DSM 21368</strain>
    </source>
</reference>
<gene>
    <name evidence="4" type="ORF">SAMN04488554_1321</name>
</gene>
<comment type="similarity">
    <text evidence="1">Belongs to the glycerate kinase type-1 family.</text>
</comment>
<evidence type="ECO:0000256" key="3">
    <source>
        <dbReference type="ARBA" id="ARBA00022777"/>
    </source>
</evidence>
<dbReference type="GO" id="GO:0008887">
    <property type="term" value="F:glycerate kinase activity"/>
    <property type="evidence" value="ECO:0007669"/>
    <property type="project" value="InterPro"/>
</dbReference>
<dbReference type="SUPFAM" id="SSF110738">
    <property type="entry name" value="Glycerate kinase I"/>
    <property type="match status" value="1"/>
</dbReference>
<dbReference type="Gene3D" id="3.90.1510.10">
    <property type="entry name" value="Glycerate kinase, domain 2"/>
    <property type="match status" value="1"/>
</dbReference>
<evidence type="ECO:0000313" key="5">
    <source>
        <dbReference type="Proteomes" id="UP000199220"/>
    </source>
</evidence>
<dbReference type="AlphaFoldDB" id="A0A1H5FEU4"/>
<dbReference type="InterPro" id="IPR018197">
    <property type="entry name" value="Glycerate_kinase_RE-like"/>
</dbReference>
<dbReference type="InterPro" id="IPR036129">
    <property type="entry name" value="Glycerate_kinase_sf"/>
</dbReference>
<dbReference type="Gene3D" id="3.40.50.10350">
    <property type="entry name" value="Glycerate kinase, domain 1"/>
    <property type="match status" value="1"/>
</dbReference>
<evidence type="ECO:0000313" key="4">
    <source>
        <dbReference type="EMBL" id="SEE01965.1"/>
    </source>
</evidence>
<dbReference type="RefSeq" id="WP_175476962.1">
    <property type="nucleotide sequence ID" value="NZ_FNTX01000001.1"/>
</dbReference>